<evidence type="ECO:0000259" key="6">
    <source>
        <dbReference type="Pfam" id="PF07980"/>
    </source>
</evidence>
<dbReference type="Gene3D" id="1.25.40.390">
    <property type="match status" value="1"/>
</dbReference>
<feature type="domain" description="RagB/SusD" evidence="6">
    <location>
        <begin position="265"/>
        <end position="520"/>
    </location>
</feature>
<dbReference type="InterPro" id="IPR011990">
    <property type="entry name" value="TPR-like_helical_dom_sf"/>
</dbReference>
<name>A0ABT8L4R5_9BACT</name>
<evidence type="ECO:0000256" key="1">
    <source>
        <dbReference type="ARBA" id="ARBA00004442"/>
    </source>
</evidence>
<dbReference type="SUPFAM" id="SSF48452">
    <property type="entry name" value="TPR-like"/>
    <property type="match status" value="1"/>
</dbReference>
<dbReference type="Proteomes" id="UP001172083">
    <property type="component" value="Unassembled WGS sequence"/>
</dbReference>
<keyword evidence="9" id="KW-1185">Reference proteome</keyword>
<dbReference type="InterPro" id="IPR012944">
    <property type="entry name" value="SusD_RagB_dom"/>
</dbReference>
<feature type="domain" description="SusD-like N-terminal" evidence="7">
    <location>
        <begin position="102"/>
        <end position="226"/>
    </location>
</feature>
<dbReference type="EMBL" id="JAUJEB010000001">
    <property type="protein sequence ID" value="MDN5211805.1"/>
    <property type="molecule type" value="Genomic_DNA"/>
</dbReference>
<comment type="subcellular location">
    <subcellularLocation>
        <location evidence="1">Cell outer membrane</location>
    </subcellularLocation>
</comment>
<evidence type="ECO:0000256" key="4">
    <source>
        <dbReference type="ARBA" id="ARBA00023136"/>
    </source>
</evidence>
<evidence type="ECO:0000256" key="2">
    <source>
        <dbReference type="ARBA" id="ARBA00006275"/>
    </source>
</evidence>
<keyword evidence="3" id="KW-0732">Signal</keyword>
<dbReference type="CDD" id="cd08977">
    <property type="entry name" value="SusD"/>
    <property type="match status" value="1"/>
</dbReference>
<proteinExistence type="inferred from homology"/>
<sequence>MKLNIYKKSIYMTLMLTFVAIVSCDEDLLDQASPNAVTPETFWQNEEDATKGIIGAYSPFTDIWYYSRIEIFLSDYRDDIVNGFATSDRTDPGRFEGNSGGNMVQWVWRAIWKSISRTNEVIANVPNIEDINATARDNITGEAYFLRALNYFNLLNNWLNVPLITQPIAEIENPNALFQAPPAEVWAQVIADLKQAQTLLPDTWDDNNQGRATAGAANALLGKVYLYTEEYNLAKTEFQKLMNSPLYGLVDNYADNFSSFTENNQESVFEIQFTLDDNRGWGGDRPGIGRTNSFTPDIAPQGFTGQDGMRINQWVLDLFLDERTINDEIDPRAFNTLFWRTDETTTYQGEELAATIYEGKTYQEVYDATENRVFGKKYLGLDEGVTTANFQNSPNNLRLMRYADVLLMFAEADLMANGGSATQAAVDAVNEVRARVDMPPFDLNMNMQDIRDERVKELALERVRYFDLLRWGMVKEKIVDTPGIKSESGGVGAYRPGREYLDLPINEFNANPNLEHNPGY</sequence>
<dbReference type="Pfam" id="PF07980">
    <property type="entry name" value="SusD_RagB"/>
    <property type="match status" value="1"/>
</dbReference>
<reference evidence="8" key="1">
    <citation type="submission" date="2023-06" db="EMBL/GenBank/DDBJ databases">
        <title>Genomic of Agaribacillus aureum.</title>
        <authorList>
            <person name="Wang G."/>
        </authorList>
    </citation>
    <scope>NUCLEOTIDE SEQUENCE</scope>
    <source>
        <strain evidence="8">BMA12</strain>
    </source>
</reference>
<keyword evidence="4" id="KW-0472">Membrane</keyword>
<comment type="caution">
    <text evidence="8">The sequence shown here is derived from an EMBL/GenBank/DDBJ whole genome shotgun (WGS) entry which is preliminary data.</text>
</comment>
<dbReference type="PROSITE" id="PS51257">
    <property type="entry name" value="PROKAR_LIPOPROTEIN"/>
    <property type="match status" value="1"/>
</dbReference>
<evidence type="ECO:0000256" key="3">
    <source>
        <dbReference type="ARBA" id="ARBA00022729"/>
    </source>
</evidence>
<keyword evidence="5" id="KW-0998">Cell outer membrane</keyword>
<evidence type="ECO:0000313" key="9">
    <source>
        <dbReference type="Proteomes" id="UP001172083"/>
    </source>
</evidence>
<dbReference type="InterPro" id="IPR033985">
    <property type="entry name" value="SusD-like_N"/>
</dbReference>
<evidence type="ECO:0000313" key="8">
    <source>
        <dbReference type="EMBL" id="MDN5211805.1"/>
    </source>
</evidence>
<evidence type="ECO:0000256" key="5">
    <source>
        <dbReference type="ARBA" id="ARBA00023237"/>
    </source>
</evidence>
<accession>A0ABT8L4R5</accession>
<organism evidence="8 9">
    <name type="scientific">Agaribacillus aureus</name>
    <dbReference type="NCBI Taxonomy" id="3051825"/>
    <lineage>
        <taxon>Bacteria</taxon>
        <taxon>Pseudomonadati</taxon>
        <taxon>Bacteroidota</taxon>
        <taxon>Cytophagia</taxon>
        <taxon>Cytophagales</taxon>
        <taxon>Splendidivirgaceae</taxon>
        <taxon>Agaribacillus</taxon>
    </lineage>
</organism>
<dbReference type="Pfam" id="PF14322">
    <property type="entry name" value="SusD-like_3"/>
    <property type="match status" value="1"/>
</dbReference>
<evidence type="ECO:0000259" key="7">
    <source>
        <dbReference type="Pfam" id="PF14322"/>
    </source>
</evidence>
<comment type="similarity">
    <text evidence="2">Belongs to the SusD family.</text>
</comment>
<dbReference type="RefSeq" id="WP_346757133.1">
    <property type="nucleotide sequence ID" value="NZ_JAUJEB010000001.1"/>
</dbReference>
<protein>
    <submittedName>
        <fullName evidence="8">RagB/SusD family nutrient uptake outer membrane protein</fullName>
    </submittedName>
</protein>
<gene>
    <name evidence="8" type="ORF">QQ020_07075</name>
</gene>